<feature type="region of interest" description="Disordered" evidence="6">
    <location>
        <begin position="353"/>
        <end position="393"/>
    </location>
</feature>
<keyword evidence="7" id="KW-0812">Transmembrane</keyword>
<dbReference type="InterPro" id="IPR018391">
    <property type="entry name" value="PQQ_b-propeller_rpt"/>
</dbReference>
<evidence type="ECO:0000256" key="2">
    <source>
        <dbReference type="ARBA" id="ARBA00022741"/>
    </source>
</evidence>
<dbReference type="RefSeq" id="WP_208268230.1">
    <property type="nucleotide sequence ID" value="NZ_JAGEOK010000012.1"/>
</dbReference>
<feature type="transmembrane region" description="Helical" evidence="7">
    <location>
        <begin position="331"/>
        <end position="352"/>
    </location>
</feature>
<dbReference type="InterPro" id="IPR002372">
    <property type="entry name" value="PQQ_rpt_dom"/>
</dbReference>
<dbReference type="SUPFAM" id="SSF50998">
    <property type="entry name" value="Quinoprotein alcohol dehydrogenase-like"/>
    <property type="match status" value="1"/>
</dbReference>
<dbReference type="Pfam" id="PF00069">
    <property type="entry name" value="Pkinase"/>
    <property type="match status" value="1"/>
</dbReference>
<dbReference type="Gene3D" id="1.10.510.10">
    <property type="entry name" value="Transferase(Phosphotransferase) domain 1"/>
    <property type="match status" value="1"/>
</dbReference>
<evidence type="ECO:0000256" key="1">
    <source>
        <dbReference type="ARBA" id="ARBA00022679"/>
    </source>
</evidence>
<feature type="compositionally biased region" description="Low complexity" evidence="6">
    <location>
        <begin position="353"/>
        <end position="379"/>
    </location>
</feature>
<dbReference type="InterPro" id="IPR000719">
    <property type="entry name" value="Prot_kinase_dom"/>
</dbReference>
<evidence type="ECO:0000256" key="5">
    <source>
        <dbReference type="PROSITE-ProRule" id="PRU10141"/>
    </source>
</evidence>
<dbReference type="PANTHER" id="PTHR43289:SF34">
    <property type="entry name" value="SERINE_THREONINE-PROTEIN KINASE YBDM-RELATED"/>
    <property type="match status" value="1"/>
</dbReference>
<keyword evidence="2 5" id="KW-0547">Nucleotide-binding</keyword>
<protein>
    <submittedName>
        <fullName evidence="9">PQQ-binding-like beta-propeller repeat protein</fullName>
    </submittedName>
</protein>
<dbReference type="PANTHER" id="PTHR43289">
    <property type="entry name" value="MITOGEN-ACTIVATED PROTEIN KINASE KINASE KINASE 20-RELATED"/>
    <property type="match status" value="1"/>
</dbReference>
<organism evidence="9 10">
    <name type="scientific">Actinomadura nitritigenes</name>
    <dbReference type="NCBI Taxonomy" id="134602"/>
    <lineage>
        <taxon>Bacteria</taxon>
        <taxon>Bacillati</taxon>
        <taxon>Actinomycetota</taxon>
        <taxon>Actinomycetes</taxon>
        <taxon>Streptosporangiales</taxon>
        <taxon>Thermomonosporaceae</taxon>
        <taxon>Actinomadura</taxon>
    </lineage>
</organism>
<dbReference type="Pfam" id="PF13360">
    <property type="entry name" value="PQQ_2"/>
    <property type="match status" value="2"/>
</dbReference>
<keyword evidence="7" id="KW-0472">Membrane</keyword>
<dbReference type="SUPFAM" id="SSF56112">
    <property type="entry name" value="Protein kinase-like (PK-like)"/>
    <property type="match status" value="1"/>
</dbReference>
<dbReference type="InterPro" id="IPR015943">
    <property type="entry name" value="WD40/YVTN_repeat-like_dom_sf"/>
</dbReference>
<proteinExistence type="predicted"/>
<keyword evidence="1" id="KW-0808">Transferase</keyword>
<keyword evidence="7" id="KW-1133">Transmembrane helix</keyword>
<dbReference type="InterPro" id="IPR011009">
    <property type="entry name" value="Kinase-like_dom_sf"/>
</dbReference>
<evidence type="ECO:0000313" key="9">
    <source>
        <dbReference type="EMBL" id="MBO2439792.1"/>
    </source>
</evidence>
<dbReference type="InterPro" id="IPR011047">
    <property type="entry name" value="Quinoprotein_ADH-like_sf"/>
</dbReference>
<evidence type="ECO:0000259" key="8">
    <source>
        <dbReference type="PROSITE" id="PS50011"/>
    </source>
</evidence>
<dbReference type="PROSITE" id="PS00107">
    <property type="entry name" value="PROTEIN_KINASE_ATP"/>
    <property type="match status" value="1"/>
</dbReference>
<name>A0ABS3R1V9_9ACTN</name>
<comment type="caution">
    <text evidence="9">The sequence shown here is derived from an EMBL/GenBank/DDBJ whole genome shotgun (WGS) entry which is preliminary data.</text>
</comment>
<dbReference type="CDD" id="cd14014">
    <property type="entry name" value="STKc_PknB_like"/>
    <property type="match status" value="1"/>
</dbReference>
<dbReference type="Proteomes" id="UP000666915">
    <property type="component" value="Unassembled WGS sequence"/>
</dbReference>
<evidence type="ECO:0000256" key="7">
    <source>
        <dbReference type="SAM" id="Phobius"/>
    </source>
</evidence>
<gene>
    <name evidence="9" type="ORF">J4557_19905</name>
</gene>
<accession>A0ABS3R1V9</accession>
<evidence type="ECO:0000256" key="3">
    <source>
        <dbReference type="ARBA" id="ARBA00022777"/>
    </source>
</evidence>
<dbReference type="PROSITE" id="PS00108">
    <property type="entry name" value="PROTEIN_KINASE_ST"/>
    <property type="match status" value="1"/>
</dbReference>
<feature type="domain" description="Protein kinase" evidence="8">
    <location>
        <begin position="15"/>
        <end position="275"/>
    </location>
</feature>
<evidence type="ECO:0000256" key="4">
    <source>
        <dbReference type="ARBA" id="ARBA00022840"/>
    </source>
</evidence>
<feature type="binding site" evidence="5">
    <location>
        <position position="43"/>
    </location>
    <ligand>
        <name>ATP</name>
        <dbReference type="ChEBI" id="CHEBI:30616"/>
    </ligand>
</feature>
<dbReference type="PROSITE" id="PS50011">
    <property type="entry name" value="PROTEIN_KINASE_DOM"/>
    <property type="match status" value="1"/>
</dbReference>
<reference evidence="9 10" key="1">
    <citation type="submission" date="2021-03" db="EMBL/GenBank/DDBJ databases">
        <authorList>
            <person name="Kanchanasin P."/>
            <person name="Saeng-In P."/>
            <person name="Phongsopitanun W."/>
            <person name="Yuki M."/>
            <person name="Kudo T."/>
            <person name="Ohkuma M."/>
            <person name="Tanasupawat S."/>
        </authorList>
    </citation>
    <scope>NUCLEOTIDE SEQUENCE [LARGE SCALE GENOMIC DNA]</scope>
    <source>
        <strain evidence="9 10">L46</strain>
    </source>
</reference>
<feature type="region of interest" description="Disordered" evidence="6">
    <location>
        <begin position="287"/>
        <end position="324"/>
    </location>
</feature>
<dbReference type="EMBL" id="JAGEOK010000012">
    <property type="protein sequence ID" value="MBO2439792.1"/>
    <property type="molecule type" value="Genomic_DNA"/>
</dbReference>
<dbReference type="Gene3D" id="3.30.200.20">
    <property type="entry name" value="Phosphorylase Kinase, domain 1"/>
    <property type="match status" value="1"/>
</dbReference>
<sequence>MQPLGEGDPDRVGSYVLVGRLGAGGMGVVYLASSPGGRLTAVKVVRAELAEDQGFRARFRREVQACRAVSGAFTTSVVDADPDAPNPWLATTYVPGPSLQEAVAAHGPLDERAVRTLASGLAEALVAIHRAGLVHRDLKPGNVLLAEDGPRVIDFGISRAMDGTALTGTGVVMGSAGYMAPEQVASTHDVGPAGDVFALGATLAFASTGQGPFGSGSPAAVLYRVVNGPPRLDGVPAGLLPLVTACLEKDSARRPAPEEIVGALGAAGAWPPPVLRAELQRRIGEAAALAAGPPPDVRPNGRRPGRGAPVLPPPAPTALLGAGRPPSRRRILGLAAGVIGGLAGLGGAAAWATEGRGGRPHPTGTARGTTTGRTAGPSPVAGTQSTGSPHPGGPLPAWTFGAPGLDTHPDMWALDGTLVVDARGSGVYGVDVTRGARRWFLPPRTKMGSWVVTSSPSHFVDGGGGPYCSLTGGMHSRTELLSIDVQNGNLRTVGPISQSSEIAGALLAMSGTVVLFPITVAGSGKSMLAAYDVRTRRRLWTRHAATGGGQVAAAADEHGFYVMGGAAGGLVALDARSGRTRWRTSLAGAVFTVEETVVVLSGTPAPGSPSRGEMIGLSAVDGRPQWQMVTGSRPQVAVSATRIYLVSGDYKVQCVDPRTSDVFWTAQGTGKAATGNVPRMIAASDKLVTAVFETPDSSGLRSFDPVDGSASWTYTLPAVPATSLSFTVVDNVVCLLTGDGAGISGFVG</sequence>
<feature type="transmembrane region" description="Helical" evidence="7">
    <location>
        <begin position="12"/>
        <end position="33"/>
    </location>
</feature>
<keyword evidence="10" id="KW-1185">Reference proteome</keyword>
<keyword evidence="3" id="KW-0418">Kinase</keyword>
<dbReference type="Gene3D" id="2.40.128.630">
    <property type="match status" value="1"/>
</dbReference>
<dbReference type="SMART" id="SM00220">
    <property type="entry name" value="S_TKc"/>
    <property type="match status" value="1"/>
</dbReference>
<evidence type="ECO:0000256" key="6">
    <source>
        <dbReference type="SAM" id="MobiDB-lite"/>
    </source>
</evidence>
<keyword evidence="4 5" id="KW-0067">ATP-binding</keyword>
<evidence type="ECO:0000313" key="10">
    <source>
        <dbReference type="Proteomes" id="UP000666915"/>
    </source>
</evidence>
<dbReference type="Gene3D" id="2.130.10.10">
    <property type="entry name" value="YVTN repeat-like/Quinoprotein amine dehydrogenase"/>
    <property type="match status" value="1"/>
</dbReference>
<dbReference type="InterPro" id="IPR017441">
    <property type="entry name" value="Protein_kinase_ATP_BS"/>
</dbReference>
<dbReference type="InterPro" id="IPR008271">
    <property type="entry name" value="Ser/Thr_kinase_AS"/>
</dbReference>
<dbReference type="SMART" id="SM00564">
    <property type="entry name" value="PQQ"/>
    <property type="match status" value="3"/>
</dbReference>